<evidence type="ECO:0000256" key="9">
    <source>
        <dbReference type="RuleBase" id="RU003923"/>
    </source>
</evidence>
<dbReference type="FunFam" id="1.20.81.30:FF:000001">
    <property type="entry name" value="Type II secretion system protein F"/>
    <property type="match status" value="2"/>
</dbReference>
<dbReference type="PANTHER" id="PTHR30012:SF0">
    <property type="entry name" value="TYPE II SECRETION SYSTEM PROTEIN F-RELATED"/>
    <property type="match status" value="1"/>
</dbReference>
<dbReference type="PANTHER" id="PTHR30012">
    <property type="entry name" value="GENERAL SECRETION PATHWAY PROTEIN"/>
    <property type="match status" value="1"/>
</dbReference>
<evidence type="ECO:0000256" key="10">
    <source>
        <dbReference type="SAM" id="Phobius"/>
    </source>
</evidence>
<keyword evidence="8 10" id="KW-0472">Membrane</keyword>
<sequence>MPVFEYLLVNKKKETVSSTIEAADKLSAINTLKSRGQLIKIEEKSAKKAGGFSFGKKKKGAKTDELVMFTRQLSAMVSAGVPILRSLNSMAKHAESVGFRETINAVIKDIEGGMSFADALGKHPETFNDIYVNMVAAGETGGILDDILKRLALQQEKNSSMKKKIKGAMTYPIVLLVITIIAFFILMTFIIPVIGKTIKDMGGPDAKLPLLTEIMLGISDFMVSFWYLIVPAFIGGIWALIRYIKTPKGRVKFHHIIIKVPAVGAIVRKVAIARFTRTFSALIGAGVAVLEALDVTSRAVGNVVYEESLREATKRVQNGEVLSRIIAERDDLYPPIVAQMLSVGEETGQTDKVLIKVADFYEEEVDTAIDGVSSIIEPVMIVAMGGVIALVAVSVMGPITSMAGQVKG</sequence>
<comment type="subcellular location">
    <subcellularLocation>
        <location evidence="1">Cell inner membrane</location>
        <topology evidence="1">Multi-pass membrane protein</topology>
    </subcellularLocation>
    <subcellularLocation>
        <location evidence="9">Cell membrane</location>
        <topology evidence="9">Multi-pass membrane protein</topology>
    </subcellularLocation>
</comment>
<evidence type="ECO:0000256" key="7">
    <source>
        <dbReference type="ARBA" id="ARBA00022989"/>
    </source>
</evidence>
<keyword evidence="6 9" id="KW-0812">Transmembrane</keyword>
<feature type="domain" description="Type II secretion system protein GspF" evidence="11">
    <location>
        <begin position="69"/>
        <end position="192"/>
    </location>
</feature>
<keyword evidence="7 10" id="KW-1133">Transmembrane helix</keyword>
<dbReference type="InterPro" id="IPR018076">
    <property type="entry name" value="T2SS_GspF_dom"/>
</dbReference>
<keyword evidence="3 9" id="KW-0813">Transport</keyword>
<dbReference type="EMBL" id="CP158487">
    <property type="protein sequence ID" value="XDN89670.1"/>
    <property type="molecule type" value="Genomic_DNA"/>
</dbReference>
<evidence type="ECO:0000313" key="12">
    <source>
        <dbReference type="EMBL" id="XDN89670.1"/>
    </source>
</evidence>
<evidence type="ECO:0000256" key="1">
    <source>
        <dbReference type="ARBA" id="ARBA00004429"/>
    </source>
</evidence>
<dbReference type="InterPro" id="IPR003004">
    <property type="entry name" value="GspF/PilC"/>
</dbReference>
<organism evidence="12">
    <name type="scientific">Candidatus Nanosynbacter sp. TM7-074</name>
    <dbReference type="NCBI Taxonomy" id="3158573"/>
    <lineage>
        <taxon>Bacteria</taxon>
        <taxon>Candidatus Saccharimonadota</taxon>
        <taxon>Candidatus Saccharimonadia</taxon>
        <taxon>Candidatus Nanosynbacterales</taxon>
        <taxon>Candidatus Nanosynbacteraceae</taxon>
        <taxon>Candidatus Nanosynbacter</taxon>
    </lineage>
</organism>
<dbReference type="PROSITE" id="PS00874">
    <property type="entry name" value="T2SP_F"/>
    <property type="match status" value="1"/>
</dbReference>
<evidence type="ECO:0000256" key="3">
    <source>
        <dbReference type="ARBA" id="ARBA00022448"/>
    </source>
</evidence>
<name>A0AB39J8X3_9BACT</name>
<dbReference type="AlphaFoldDB" id="A0AB39J8X3"/>
<feature type="transmembrane region" description="Helical" evidence="10">
    <location>
        <begin position="214"/>
        <end position="241"/>
    </location>
</feature>
<protein>
    <submittedName>
        <fullName evidence="12">Type II secretion system F family protein</fullName>
    </submittedName>
</protein>
<feature type="transmembrane region" description="Helical" evidence="10">
    <location>
        <begin position="379"/>
        <end position="399"/>
    </location>
</feature>
<evidence type="ECO:0000256" key="8">
    <source>
        <dbReference type="ARBA" id="ARBA00023136"/>
    </source>
</evidence>
<feature type="domain" description="Type II secretion system protein GspF" evidence="11">
    <location>
        <begin position="275"/>
        <end position="398"/>
    </location>
</feature>
<evidence type="ECO:0000259" key="11">
    <source>
        <dbReference type="Pfam" id="PF00482"/>
    </source>
</evidence>
<dbReference type="InterPro" id="IPR042094">
    <property type="entry name" value="T2SS_GspF_sf"/>
</dbReference>
<keyword evidence="4" id="KW-1003">Cell membrane</keyword>
<evidence type="ECO:0000256" key="5">
    <source>
        <dbReference type="ARBA" id="ARBA00022519"/>
    </source>
</evidence>
<evidence type="ECO:0000256" key="6">
    <source>
        <dbReference type="ARBA" id="ARBA00022692"/>
    </source>
</evidence>
<evidence type="ECO:0000256" key="4">
    <source>
        <dbReference type="ARBA" id="ARBA00022475"/>
    </source>
</evidence>
<dbReference type="GO" id="GO:0005886">
    <property type="term" value="C:plasma membrane"/>
    <property type="evidence" value="ECO:0007669"/>
    <property type="project" value="UniProtKB-SubCell"/>
</dbReference>
<gene>
    <name evidence="12" type="ORF">TM074_03125</name>
</gene>
<dbReference type="Gene3D" id="1.20.81.30">
    <property type="entry name" value="Type II secretion system (T2SS), domain F"/>
    <property type="match status" value="2"/>
</dbReference>
<dbReference type="InterPro" id="IPR001992">
    <property type="entry name" value="T2SS_GspF/T4SS_PilC_CS"/>
</dbReference>
<reference evidence="12" key="1">
    <citation type="submission" date="2024-06" db="EMBL/GenBank/DDBJ databases">
        <authorList>
            <person name="Atkinson C."/>
            <person name="McLean J."/>
            <person name="Gallagher L."/>
            <person name="Bor B."/>
            <person name="Mougous J."/>
        </authorList>
    </citation>
    <scope>NUCLEOTIDE SEQUENCE</scope>
    <source>
        <strain evidence="12">TM7-074</strain>
    </source>
</reference>
<accession>A0AB39J8X3</accession>
<dbReference type="PRINTS" id="PR00812">
    <property type="entry name" value="BCTERIALGSPF"/>
</dbReference>
<evidence type="ECO:0000256" key="2">
    <source>
        <dbReference type="ARBA" id="ARBA00005745"/>
    </source>
</evidence>
<keyword evidence="5" id="KW-0997">Cell inner membrane</keyword>
<dbReference type="Pfam" id="PF00482">
    <property type="entry name" value="T2SSF"/>
    <property type="match status" value="2"/>
</dbReference>
<dbReference type="GO" id="GO:0015628">
    <property type="term" value="P:protein secretion by the type II secretion system"/>
    <property type="evidence" value="ECO:0007669"/>
    <property type="project" value="TreeGrafter"/>
</dbReference>
<proteinExistence type="inferred from homology"/>
<dbReference type="RefSeq" id="WP_369000245.1">
    <property type="nucleotide sequence ID" value="NZ_CP158487.1"/>
</dbReference>
<feature type="transmembrane region" description="Helical" evidence="10">
    <location>
        <begin position="171"/>
        <end position="194"/>
    </location>
</feature>
<comment type="similarity">
    <text evidence="2 9">Belongs to the GSP F family.</text>
</comment>